<evidence type="ECO:0000313" key="3">
    <source>
        <dbReference type="Proteomes" id="UP000030185"/>
    </source>
</evidence>
<gene>
    <name evidence="2" type="ORF">MYP_3250</name>
</gene>
<dbReference type="PROSITE" id="PS50853">
    <property type="entry name" value="FN3"/>
    <property type="match status" value="1"/>
</dbReference>
<evidence type="ECO:0000259" key="1">
    <source>
        <dbReference type="PROSITE" id="PS50853"/>
    </source>
</evidence>
<protein>
    <recommendedName>
        <fullName evidence="1">Fibronectin type-III domain-containing protein</fullName>
    </recommendedName>
</protein>
<reference evidence="2 3" key="1">
    <citation type="submission" date="2014-09" db="EMBL/GenBank/DDBJ databases">
        <title>Sporocytophaga myxococcoides PG-01 genome sequencing.</title>
        <authorList>
            <person name="Liu L."/>
            <person name="Gao P.J."/>
            <person name="Chen G.J."/>
            <person name="Wang L.S."/>
        </authorList>
    </citation>
    <scope>NUCLEOTIDE SEQUENCE [LARGE SCALE GENOMIC DNA]</scope>
    <source>
        <strain evidence="2 3">PG-01</strain>
    </source>
</reference>
<dbReference type="eggNOG" id="COG4733">
    <property type="taxonomic scope" value="Bacteria"/>
</dbReference>
<sequence length="211" mass="22456">MTTAKKAKVKLNLRGSSVEEKLTLARQIVQALTANEQFPSPIPSLETVGSAIGELEKAHADVKLARQTVSTKYSILDDKSSELDAVLNQLAAFVESTAKGDEIKIKLAGMSVKASKTPTGIPSAPEGLLAVAANEKEIELSWDSVKGAKSYVVQLTSDLSKDESWSVAIISTKSRATIKNLESGTKYWFKVAAVASAGQSAWSDPATKYAI</sequence>
<dbReference type="Gene3D" id="2.60.40.10">
    <property type="entry name" value="Immunoglobulins"/>
    <property type="match status" value="1"/>
</dbReference>
<dbReference type="SMART" id="SM00060">
    <property type="entry name" value="FN3"/>
    <property type="match status" value="1"/>
</dbReference>
<evidence type="ECO:0000313" key="2">
    <source>
        <dbReference type="EMBL" id="GAL86021.1"/>
    </source>
</evidence>
<keyword evidence="3" id="KW-1185">Reference proteome</keyword>
<organism evidence="2 3">
    <name type="scientific">Sporocytophaga myxococcoides</name>
    <dbReference type="NCBI Taxonomy" id="153721"/>
    <lineage>
        <taxon>Bacteria</taxon>
        <taxon>Pseudomonadati</taxon>
        <taxon>Bacteroidota</taxon>
        <taxon>Cytophagia</taxon>
        <taxon>Cytophagales</taxon>
        <taxon>Cytophagaceae</taxon>
        <taxon>Sporocytophaga</taxon>
    </lineage>
</organism>
<dbReference type="InterPro" id="IPR003961">
    <property type="entry name" value="FN3_dom"/>
</dbReference>
<comment type="caution">
    <text evidence="2">The sequence shown here is derived from an EMBL/GenBank/DDBJ whole genome shotgun (WGS) entry which is preliminary data.</text>
</comment>
<dbReference type="AlphaFoldDB" id="A0A098LGB4"/>
<feature type="domain" description="Fibronectin type-III" evidence="1">
    <location>
        <begin position="124"/>
        <end position="211"/>
    </location>
</feature>
<dbReference type="InterPro" id="IPR013783">
    <property type="entry name" value="Ig-like_fold"/>
</dbReference>
<dbReference type="OrthoDB" id="944364at2"/>
<dbReference type="CDD" id="cd00063">
    <property type="entry name" value="FN3"/>
    <property type="match status" value="1"/>
</dbReference>
<proteinExistence type="predicted"/>
<dbReference type="InterPro" id="IPR036116">
    <property type="entry name" value="FN3_sf"/>
</dbReference>
<dbReference type="STRING" id="153721.MYP_3250"/>
<name>A0A098LGB4_9BACT</name>
<dbReference type="SUPFAM" id="SSF49265">
    <property type="entry name" value="Fibronectin type III"/>
    <property type="match status" value="1"/>
</dbReference>
<dbReference type="EMBL" id="BBLT01000006">
    <property type="protein sequence ID" value="GAL86021.1"/>
    <property type="molecule type" value="Genomic_DNA"/>
</dbReference>
<dbReference type="Pfam" id="PF00041">
    <property type="entry name" value="fn3"/>
    <property type="match status" value="1"/>
</dbReference>
<accession>A0A098LGB4</accession>
<dbReference type="RefSeq" id="WP_045465133.1">
    <property type="nucleotide sequence ID" value="NZ_BBLT01000006.1"/>
</dbReference>
<dbReference type="Proteomes" id="UP000030185">
    <property type="component" value="Unassembled WGS sequence"/>
</dbReference>